<evidence type="ECO:0000256" key="3">
    <source>
        <dbReference type="ARBA" id="ARBA00023163"/>
    </source>
</evidence>
<keyword evidence="6" id="KW-1185">Reference proteome</keyword>
<dbReference type="PROSITE" id="PS50932">
    <property type="entry name" value="HTH_LACI_2"/>
    <property type="match status" value="1"/>
</dbReference>
<keyword evidence="2" id="KW-0238">DNA-binding</keyword>
<evidence type="ECO:0000256" key="1">
    <source>
        <dbReference type="ARBA" id="ARBA00023015"/>
    </source>
</evidence>
<organism evidence="5 6">
    <name type="scientific">Bifidobacterium merycicum</name>
    <dbReference type="NCBI Taxonomy" id="78345"/>
    <lineage>
        <taxon>Bacteria</taxon>
        <taxon>Bacillati</taxon>
        <taxon>Actinomycetota</taxon>
        <taxon>Actinomycetes</taxon>
        <taxon>Bifidobacteriales</taxon>
        <taxon>Bifidobacteriaceae</taxon>
        <taxon>Bifidobacterium</taxon>
    </lineage>
</organism>
<dbReference type="eggNOG" id="COG1609">
    <property type="taxonomic scope" value="Bacteria"/>
</dbReference>
<dbReference type="Pfam" id="PF13377">
    <property type="entry name" value="Peripla_BP_3"/>
    <property type="match status" value="1"/>
</dbReference>
<sequence length="371" mass="40465">MAAGRKANKRPSMFEVAKLAGVSHQTVSRVINNSPDVSPATRAKVQRAIEQLDYRPSNSARALASRRSRTIGLIAGGQKFYGPISAIGAIESIARSHGLFMSVLLVHEALCTQKEFDDLCRTFDEQNVDAFIFLTPTDVMFSAACRAQVNRPRVLITSTHGGMGVQEELRLLRPADRRKIALVGIDQWGAMEDVMRLLKARGHRSALYFAGPREWRDAATRLTAWNKLCAANAVNSVTIQCGSWDGNEAYARMNHVLENIGRSGGRLPSAVVTSNDAQAMAVARAMHEHGVRIPQDVSLVGFDDMPGADNMYPPLTTVRQDFEMLGQLAMREVLFLLGEGAEPGYATSQHGVGLIPTKLIQRSSVGIAPSR</sequence>
<dbReference type="SMART" id="SM00354">
    <property type="entry name" value="HTH_LACI"/>
    <property type="match status" value="1"/>
</dbReference>
<dbReference type="InterPro" id="IPR046335">
    <property type="entry name" value="LacI/GalR-like_sensor"/>
</dbReference>
<keyword evidence="1" id="KW-0805">Transcription regulation</keyword>
<keyword evidence="3" id="KW-0804">Transcription</keyword>
<dbReference type="STRING" id="78345.BMERY_1745"/>
<evidence type="ECO:0000259" key="4">
    <source>
        <dbReference type="PROSITE" id="PS50932"/>
    </source>
</evidence>
<dbReference type="InterPro" id="IPR028082">
    <property type="entry name" value="Peripla_BP_I"/>
</dbReference>
<dbReference type="RefSeq" id="WP_033523335.1">
    <property type="nucleotide sequence ID" value="NZ_CADAXU010000007.1"/>
</dbReference>
<protein>
    <submittedName>
        <fullName evidence="5">LacI-type transcriptional regulator</fullName>
    </submittedName>
</protein>
<reference evidence="5 6" key="1">
    <citation type="submission" date="2014-03" db="EMBL/GenBank/DDBJ databases">
        <title>Genomics of Bifidobacteria.</title>
        <authorList>
            <person name="Ventura M."/>
            <person name="Milani C."/>
            <person name="Lugli G.A."/>
        </authorList>
    </citation>
    <scope>NUCLEOTIDE SEQUENCE [LARGE SCALE GENOMIC DNA]</scope>
    <source>
        <strain evidence="5 6">LMG 11341</strain>
    </source>
</reference>
<dbReference type="PANTHER" id="PTHR30146">
    <property type="entry name" value="LACI-RELATED TRANSCRIPTIONAL REPRESSOR"/>
    <property type="match status" value="1"/>
</dbReference>
<evidence type="ECO:0000256" key="2">
    <source>
        <dbReference type="ARBA" id="ARBA00023125"/>
    </source>
</evidence>
<dbReference type="OrthoDB" id="59108at2"/>
<dbReference type="SUPFAM" id="SSF53822">
    <property type="entry name" value="Periplasmic binding protein-like I"/>
    <property type="match status" value="1"/>
</dbReference>
<dbReference type="SUPFAM" id="SSF47413">
    <property type="entry name" value="lambda repressor-like DNA-binding domains"/>
    <property type="match status" value="1"/>
</dbReference>
<dbReference type="Gene3D" id="3.40.50.2300">
    <property type="match status" value="2"/>
</dbReference>
<dbReference type="EMBL" id="JGZC01000008">
    <property type="protein sequence ID" value="KFI69655.1"/>
    <property type="molecule type" value="Genomic_DNA"/>
</dbReference>
<dbReference type="CDD" id="cd01392">
    <property type="entry name" value="HTH_LacI"/>
    <property type="match status" value="1"/>
</dbReference>
<dbReference type="PANTHER" id="PTHR30146:SF109">
    <property type="entry name" value="HTH-TYPE TRANSCRIPTIONAL REGULATOR GALS"/>
    <property type="match status" value="1"/>
</dbReference>
<name>A0A087BF55_9BIFI</name>
<dbReference type="AlphaFoldDB" id="A0A087BF55"/>
<proteinExistence type="predicted"/>
<evidence type="ECO:0000313" key="6">
    <source>
        <dbReference type="Proteomes" id="UP000029060"/>
    </source>
</evidence>
<dbReference type="InterPro" id="IPR010982">
    <property type="entry name" value="Lambda_DNA-bd_dom_sf"/>
</dbReference>
<dbReference type="GO" id="GO:0003700">
    <property type="term" value="F:DNA-binding transcription factor activity"/>
    <property type="evidence" value="ECO:0007669"/>
    <property type="project" value="TreeGrafter"/>
</dbReference>
<dbReference type="Gene3D" id="1.10.260.40">
    <property type="entry name" value="lambda repressor-like DNA-binding domains"/>
    <property type="match status" value="1"/>
</dbReference>
<dbReference type="GO" id="GO:0000976">
    <property type="term" value="F:transcription cis-regulatory region binding"/>
    <property type="evidence" value="ECO:0007669"/>
    <property type="project" value="TreeGrafter"/>
</dbReference>
<feature type="domain" description="HTH lacI-type" evidence="4">
    <location>
        <begin position="11"/>
        <end position="65"/>
    </location>
</feature>
<dbReference type="Proteomes" id="UP000029060">
    <property type="component" value="Unassembled WGS sequence"/>
</dbReference>
<dbReference type="InterPro" id="IPR000843">
    <property type="entry name" value="HTH_LacI"/>
</dbReference>
<gene>
    <name evidence="5" type="ORF">BMERY_1745</name>
</gene>
<dbReference type="PROSITE" id="PS00356">
    <property type="entry name" value="HTH_LACI_1"/>
    <property type="match status" value="1"/>
</dbReference>
<evidence type="ECO:0000313" key="5">
    <source>
        <dbReference type="EMBL" id="KFI69655.1"/>
    </source>
</evidence>
<dbReference type="Pfam" id="PF00356">
    <property type="entry name" value="LacI"/>
    <property type="match status" value="1"/>
</dbReference>
<accession>A0A087BF55</accession>
<comment type="caution">
    <text evidence="5">The sequence shown here is derived from an EMBL/GenBank/DDBJ whole genome shotgun (WGS) entry which is preliminary data.</text>
</comment>